<evidence type="ECO:0000313" key="3">
    <source>
        <dbReference type="EMBL" id="GBB87501.1"/>
    </source>
</evidence>
<keyword evidence="4" id="KW-0418">Kinase</keyword>
<dbReference type="InterPro" id="IPR001245">
    <property type="entry name" value="Ser-Thr/Tyr_kinase_cat_dom"/>
</dbReference>
<dbReference type="SUPFAM" id="SSF56112">
    <property type="entry name" value="Protein kinase-like (PK-like)"/>
    <property type="match status" value="1"/>
</dbReference>
<dbReference type="Proteomes" id="UP000615446">
    <property type="component" value="Unassembled WGS sequence"/>
</dbReference>
<dbReference type="AlphaFoldDB" id="A0A2Z6QS02"/>
<sequence>MSNNDDIKYSNDQIDYDAWIKNSIAIDCLNYYKYSEFRNIQKLGDGASGSIHSANWKNTDTILVLKSFKKTAMKEVVNELILHRKAQIHVNILKIYGVTKDETCATNNYILVLEYADSGTLNTYLDEHFNELTWEDKLCLALQLTSAVYSLHEQDIIHRDLHANNILIHQKNIKLIDFGLSRKIVEASNNASQILGVMPYIDPKKLRSRDYKLDKKSDVYSVGIIMWQISSGYRPFSKDDVICDATLCLSILSGERGEIIIGTPVEYSNLYTRCWKYNPSERPNMEELFSTLKSLKNKYFNDKGSNSLMKNNYNLEVISKRTTDLNYVSQYKSGCNMQVFNWLQIEAGSGNKISQYKMGVCYENGDGVERDEVEAFEWYKKSAEQGYSDAQNDLGSCYEDSIGTEKNLRRAVYWYQKAAENGNEIAQHNLGRCYKYGIGVEKDEAKACEWYNKSAKQDYSSAQNDLGFYYENTEKNLEKAFYWYQKAAENGNKYAQYNLGRCYKYGIGIVKDEMKAFECYKKSAEQGYSDAQNDLGSCYESGIVVEKDMEKAIYWYQIAVENGNKYAQYNLSRSYKHGNGVNKDEVKAFELYKKSAEQGYTDAQSSLGSCYEEGIGTEIDFINAVYWYHQAAEKGNKFALYKLGKCYKYGNGIEKDEIKAFDYYKQSAEQGYYVAQNELGSCYENGIGTKKDLEKATYWYQKAAGM</sequence>
<evidence type="ECO:0000259" key="2">
    <source>
        <dbReference type="PROSITE" id="PS50011"/>
    </source>
</evidence>
<feature type="domain" description="Protein kinase" evidence="2">
    <location>
        <begin position="37"/>
        <end position="300"/>
    </location>
</feature>
<gene>
    <name evidence="4" type="ORF">RCL2_000464300</name>
    <name evidence="3" type="ORF">RclHR1_00140005</name>
</gene>
<proteinExistence type="predicted"/>
<reference evidence="3 5" key="1">
    <citation type="submission" date="2017-11" db="EMBL/GenBank/DDBJ databases">
        <title>The genome of Rhizophagus clarus HR1 reveals common genetic basis of auxotrophy among arbuscular mycorrhizal fungi.</title>
        <authorList>
            <person name="Kobayashi Y."/>
        </authorList>
    </citation>
    <scope>NUCLEOTIDE SEQUENCE [LARGE SCALE GENOMIC DNA]</scope>
    <source>
        <strain evidence="3 5">HR1</strain>
    </source>
</reference>
<dbReference type="GO" id="GO:0005524">
    <property type="term" value="F:ATP binding"/>
    <property type="evidence" value="ECO:0007669"/>
    <property type="project" value="UniProtKB-UniRule"/>
</dbReference>
<dbReference type="STRING" id="94130.A0A2Z6QS02"/>
<comment type="caution">
    <text evidence="3">The sequence shown here is derived from an EMBL/GenBank/DDBJ whole genome shotgun (WGS) entry which is preliminary data.</text>
</comment>
<protein>
    <submittedName>
        <fullName evidence="4">Kinase-like domain-containing protein</fullName>
    </submittedName>
</protein>
<dbReference type="Gene3D" id="1.25.40.10">
    <property type="entry name" value="Tetratricopeptide repeat domain"/>
    <property type="match status" value="3"/>
</dbReference>
<dbReference type="PRINTS" id="PR00109">
    <property type="entry name" value="TYRKINASE"/>
</dbReference>
<accession>A0A2Z6QS02</accession>
<dbReference type="PROSITE" id="PS50011">
    <property type="entry name" value="PROTEIN_KINASE_DOM"/>
    <property type="match status" value="1"/>
</dbReference>
<evidence type="ECO:0000313" key="5">
    <source>
        <dbReference type="Proteomes" id="UP000247702"/>
    </source>
</evidence>
<name>A0A2Z6QS02_9GLOM</name>
<organism evidence="3 5">
    <name type="scientific">Rhizophagus clarus</name>
    <dbReference type="NCBI Taxonomy" id="94130"/>
    <lineage>
        <taxon>Eukaryota</taxon>
        <taxon>Fungi</taxon>
        <taxon>Fungi incertae sedis</taxon>
        <taxon>Mucoromycota</taxon>
        <taxon>Glomeromycotina</taxon>
        <taxon>Glomeromycetes</taxon>
        <taxon>Glomerales</taxon>
        <taxon>Glomeraceae</taxon>
        <taxon>Rhizophagus</taxon>
    </lineage>
</organism>
<dbReference type="SUPFAM" id="SSF81901">
    <property type="entry name" value="HCP-like"/>
    <property type="match status" value="3"/>
</dbReference>
<evidence type="ECO:0000313" key="4">
    <source>
        <dbReference type="EMBL" id="GES77259.1"/>
    </source>
</evidence>
<dbReference type="PROSITE" id="PS00107">
    <property type="entry name" value="PROTEIN_KINASE_ATP"/>
    <property type="match status" value="1"/>
</dbReference>
<dbReference type="OrthoDB" id="272077at2759"/>
<dbReference type="EMBL" id="BEXD01000446">
    <property type="protein sequence ID" value="GBB87501.1"/>
    <property type="molecule type" value="Genomic_DNA"/>
</dbReference>
<dbReference type="Pfam" id="PF00069">
    <property type="entry name" value="Pkinase"/>
    <property type="match status" value="1"/>
</dbReference>
<evidence type="ECO:0000256" key="1">
    <source>
        <dbReference type="PROSITE-ProRule" id="PRU10141"/>
    </source>
</evidence>
<keyword evidence="5" id="KW-1185">Reference proteome</keyword>
<dbReference type="PANTHER" id="PTHR43628:SF1">
    <property type="entry name" value="CHITIN SYNTHASE REGULATORY FACTOR 2-RELATED"/>
    <property type="match status" value="1"/>
</dbReference>
<keyword evidence="1" id="KW-0067">ATP-binding</keyword>
<dbReference type="InterPro" id="IPR011990">
    <property type="entry name" value="TPR-like_helical_dom_sf"/>
</dbReference>
<dbReference type="Proteomes" id="UP000247702">
    <property type="component" value="Unassembled WGS sequence"/>
</dbReference>
<keyword evidence="4" id="KW-0808">Transferase</keyword>
<dbReference type="SMART" id="SM00671">
    <property type="entry name" value="SEL1"/>
    <property type="match status" value="10"/>
</dbReference>
<dbReference type="PANTHER" id="PTHR43628">
    <property type="entry name" value="ACTIVATOR OF C KINASE PROTEIN 1-RELATED"/>
    <property type="match status" value="1"/>
</dbReference>
<dbReference type="InterPro" id="IPR000719">
    <property type="entry name" value="Prot_kinase_dom"/>
</dbReference>
<dbReference type="InterPro" id="IPR052945">
    <property type="entry name" value="Mitotic_Regulator"/>
</dbReference>
<feature type="binding site" evidence="1">
    <location>
        <position position="74"/>
    </location>
    <ligand>
        <name>ATP</name>
        <dbReference type="ChEBI" id="CHEBI:30616"/>
    </ligand>
</feature>
<dbReference type="InterPro" id="IPR017441">
    <property type="entry name" value="Protein_kinase_ATP_BS"/>
</dbReference>
<dbReference type="GO" id="GO:0004672">
    <property type="term" value="F:protein kinase activity"/>
    <property type="evidence" value="ECO:0007669"/>
    <property type="project" value="InterPro"/>
</dbReference>
<dbReference type="InterPro" id="IPR011009">
    <property type="entry name" value="Kinase-like_dom_sf"/>
</dbReference>
<dbReference type="InterPro" id="IPR006597">
    <property type="entry name" value="Sel1-like"/>
</dbReference>
<dbReference type="EMBL" id="BLAL01000030">
    <property type="protein sequence ID" value="GES77259.1"/>
    <property type="molecule type" value="Genomic_DNA"/>
</dbReference>
<dbReference type="Gene3D" id="1.10.510.10">
    <property type="entry name" value="Transferase(Phosphotransferase) domain 1"/>
    <property type="match status" value="1"/>
</dbReference>
<dbReference type="SMART" id="SM00220">
    <property type="entry name" value="S_TKc"/>
    <property type="match status" value="1"/>
</dbReference>
<dbReference type="Pfam" id="PF08238">
    <property type="entry name" value="Sel1"/>
    <property type="match status" value="10"/>
</dbReference>
<reference evidence="4" key="2">
    <citation type="submission" date="2019-10" db="EMBL/GenBank/DDBJ databases">
        <title>Conservation and host-specific expression of non-tandemly repeated heterogenous ribosome RNA gene in arbuscular mycorrhizal fungi.</title>
        <authorList>
            <person name="Maeda T."/>
            <person name="Kobayashi Y."/>
            <person name="Nakagawa T."/>
            <person name="Ezawa T."/>
            <person name="Yamaguchi K."/>
            <person name="Bino T."/>
            <person name="Nishimoto Y."/>
            <person name="Shigenobu S."/>
            <person name="Kawaguchi M."/>
        </authorList>
    </citation>
    <scope>NUCLEOTIDE SEQUENCE</scope>
    <source>
        <strain evidence="4">HR1</strain>
    </source>
</reference>
<keyword evidence="1" id="KW-0547">Nucleotide-binding</keyword>